<reference evidence="2" key="1">
    <citation type="journal article" date="2020" name="Nature">
        <title>Giant virus diversity and host interactions through global metagenomics.</title>
        <authorList>
            <person name="Schulz F."/>
            <person name="Roux S."/>
            <person name="Paez-Espino D."/>
            <person name="Jungbluth S."/>
            <person name="Walsh D.A."/>
            <person name="Denef V.J."/>
            <person name="McMahon K.D."/>
            <person name="Konstantinidis K.T."/>
            <person name="Eloe-Fadrosh E.A."/>
            <person name="Kyrpides N.C."/>
            <person name="Woyke T."/>
        </authorList>
    </citation>
    <scope>NUCLEOTIDE SEQUENCE</scope>
    <source>
        <strain evidence="2">GVMAG-M-3300023174-137</strain>
    </source>
</reference>
<keyword evidence="1" id="KW-0472">Membrane</keyword>
<proteinExistence type="predicted"/>
<feature type="transmembrane region" description="Helical" evidence="1">
    <location>
        <begin position="44"/>
        <end position="64"/>
    </location>
</feature>
<keyword evidence="1" id="KW-1133">Transmembrane helix</keyword>
<sequence>MDPQVFVQRVLVIVLRALIEGLAVAVAAVFIAKRSLPVADVLKVSLTAAVVFLVLDSNLLSPVYGLSARQGAGFGLGANLVGFPMAR</sequence>
<evidence type="ECO:0000256" key="1">
    <source>
        <dbReference type="SAM" id="Phobius"/>
    </source>
</evidence>
<protein>
    <submittedName>
        <fullName evidence="2">Uncharacterized protein</fullName>
    </submittedName>
</protein>
<evidence type="ECO:0000313" key="2">
    <source>
        <dbReference type="EMBL" id="QHT14266.1"/>
    </source>
</evidence>
<dbReference type="EMBL" id="MN739580">
    <property type="protein sequence ID" value="QHT14266.1"/>
    <property type="molecule type" value="Genomic_DNA"/>
</dbReference>
<dbReference type="AlphaFoldDB" id="A0A6C0DB92"/>
<organism evidence="2">
    <name type="scientific">viral metagenome</name>
    <dbReference type="NCBI Taxonomy" id="1070528"/>
    <lineage>
        <taxon>unclassified sequences</taxon>
        <taxon>metagenomes</taxon>
        <taxon>organismal metagenomes</taxon>
    </lineage>
</organism>
<keyword evidence="1" id="KW-0812">Transmembrane</keyword>
<accession>A0A6C0DB92</accession>
<name>A0A6C0DB92_9ZZZZ</name>
<feature type="transmembrane region" description="Helical" evidence="1">
    <location>
        <begin position="6"/>
        <end position="32"/>
    </location>
</feature>